<evidence type="ECO:0000313" key="5">
    <source>
        <dbReference type="EMBL" id="QOR69098.1"/>
    </source>
</evidence>
<protein>
    <submittedName>
        <fullName evidence="5">HIT family protein</fullName>
    </submittedName>
</protein>
<reference evidence="5 6" key="1">
    <citation type="submission" date="2020-10" db="EMBL/GenBank/DDBJ databases">
        <title>Haloactinobacterium sp. RN3S43, a bacterium isolated from saline soil.</title>
        <authorList>
            <person name="Sun J.-Q."/>
        </authorList>
    </citation>
    <scope>NUCLEOTIDE SEQUENCE [LARGE SCALE GENOMIC DNA]</scope>
    <source>
        <strain evidence="5 6">RN3S43</strain>
    </source>
</reference>
<dbReference type="InterPro" id="IPR001310">
    <property type="entry name" value="Histidine_triad_HIT"/>
</dbReference>
<organism evidence="5 6">
    <name type="scientific">Ruania alkalisoli</name>
    <dbReference type="NCBI Taxonomy" id="2779775"/>
    <lineage>
        <taxon>Bacteria</taxon>
        <taxon>Bacillati</taxon>
        <taxon>Actinomycetota</taxon>
        <taxon>Actinomycetes</taxon>
        <taxon>Micrococcales</taxon>
        <taxon>Ruaniaceae</taxon>
        <taxon>Ruania</taxon>
    </lineage>
</organism>
<gene>
    <name evidence="5" type="ORF">IM660_10140</name>
</gene>
<evidence type="ECO:0000259" key="4">
    <source>
        <dbReference type="PROSITE" id="PS51084"/>
    </source>
</evidence>
<feature type="active site" description="Tele-AMP-histidine intermediate" evidence="1">
    <location>
        <position position="93"/>
    </location>
</feature>
<dbReference type="InterPro" id="IPR011146">
    <property type="entry name" value="HIT-like"/>
</dbReference>
<sequence length="141" mass="15827">MASLFTRILDREIPGRFVWEDEWCAAFLTIEPLQPGHVLVVPRRESDHWADLPAAEWTHVMTVAQHIARAQREVFVHERIGLLVQGYEIPHAHVHVWPSQSSADFDLAGAARDVPAAELDDAADRLRTALRGDGHDTAIPD</sequence>
<dbReference type="EMBL" id="CP063169">
    <property type="protein sequence ID" value="QOR69098.1"/>
    <property type="molecule type" value="Genomic_DNA"/>
</dbReference>
<dbReference type="GO" id="GO:0003824">
    <property type="term" value="F:catalytic activity"/>
    <property type="evidence" value="ECO:0007669"/>
    <property type="project" value="InterPro"/>
</dbReference>
<dbReference type="Gene3D" id="3.30.428.10">
    <property type="entry name" value="HIT-like"/>
    <property type="match status" value="1"/>
</dbReference>
<dbReference type="PRINTS" id="PR00332">
    <property type="entry name" value="HISTRIAD"/>
</dbReference>
<dbReference type="GO" id="GO:0009117">
    <property type="term" value="P:nucleotide metabolic process"/>
    <property type="evidence" value="ECO:0007669"/>
    <property type="project" value="TreeGrafter"/>
</dbReference>
<dbReference type="InterPro" id="IPR036265">
    <property type="entry name" value="HIT-like_sf"/>
</dbReference>
<dbReference type="PANTHER" id="PTHR46648:SF1">
    <property type="entry name" value="ADENOSINE 5'-MONOPHOSPHORAMIDASE HNT1"/>
    <property type="match status" value="1"/>
</dbReference>
<proteinExistence type="predicted"/>
<keyword evidence="6" id="KW-1185">Reference proteome</keyword>
<feature type="short sequence motif" description="Histidine triad motif" evidence="2 3">
    <location>
        <begin position="91"/>
        <end position="95"/>
    </location>
</feature>
<feature type="domain" description="HIT" evidence="4">
    <location>
        <begin position="4"/>
        <end position="107"/>
    </location>
</feature>
<accession>A0A7M1SNG8</accession>
<dbReference type="Proteomes" id="UP000593758">
    <property type="component" value="Chromosome"/>
</dbReference>
<evidence type="ECO:0000256" key="1">
    <source>
        <dbReference type="PIRSR" id="PIRSR601310-1"/>
    </source>
</evidence>
<dbReference type="KEGG" id="halt:IM660_10140"/>
<dbReference type="PROSITE" id="PS51084">
    <property type="entry name" value="HIT_2"/>
    <property type="match status" value="1"/>
</dbReference>
<name>A0A7M1SNG8_9MICO</name>
<dbReference type="AlphaFoldDB" id="A0A7M1SNG8"/>
<dbReference type="RefSeq" id="WP_193495195.1">
    <property type="nucleotide sequence ID" value="NZ_CP063169.1"/>
</dbReference>
<evidence type="ECO:0000256" key="3">
    <source>
        <dbReference type="PROSITE-ProRule" id="PRU00464"/>
    </source>
</evidence>
<dbReference type="Pfam" id="PF01230">
    <property type="entry name" value="HIT"/>
    <property type="match status" value="1"/>
</dbReference>
<evidence type="ECO:0000313" key="6">
    <source>
        <dbReference type="Proteomes" id="UP000593758"/>
    </source>
</evidence>
<dbReference type="PANTHER" id="PTHR46648">
    <property type="entry name" value="HIT FAMILY PROTEIN 1"/>
    <property type="match status" value="1"/>
</dbReference>
<evidence type="ECO:0000256" key="2">
    <source>
        <dbReference type="PIRSR" id="PIRSR601310-3"/>
    </source>
</evidence>
<dbReference type="SUPFAM" id="SSF54197">
    <property type="entry name" value="HIT-like"/>
    <property type="match status" value="1"/>
</dbReference>